<dbReference type="PANTHER" id="PTHR46594">
    <property type="entry name" value="P-TYPE CATION-TRANSPORTING ATPASE"/>
    <property type="match status" value="1"/>
</dbReference>
<dbReference type="CDD" id="cd00371">
    <property type="entry name" value="HMA"/>
    <property type="match status" value="1"/>
</dbReference>
<evidence type="ECO:0000256" key="1">
    <source>
        <dbReference type="ARBA" id="ARBA00022723"/>
    </source>
</evidence>
<evidence type="ECO:0000313" key="4">
    <source>
        <dbReference type="Proteomes" id="UP000176951"/>
    </source>
</evidence>
<dbReference type="Gene3D" id="3.30.70.100">
    <property type="match status" value="1"/>
</dbReference>
<evidence type="ECO:0000313" key="3">
    <source>
        <dbReference type="EMBL" id="OHA51674.1"/>
    </source>
</evidence>
<dbReference type="Pfam" id="PF00403">
    <property type="entry name" value="HMA"/>
    <property type="match status" value="1"/>
</dbReference>
<gene>
    <name evidence="3" type="ORF">A3A97_00505</name>
</gene>
<organism evidence="3 4">
    <name type="scientific">Candidatus Terrybacteria bacterium RIFCSPLOWO2_01_FULL_40_23</name>
    <dbReference type="NCBI Taxonomy" id="1802366"/>
    <lineage>
        <taxon>Bacteria</taxon>
        <taxon>Candidatus Terryibacteriota</taxon>
    </lineage>
</organism>
<dbReference type="AlphaFoldDB" id="A0A1G2PTL4"/>
<reference evidence="3 4" key="1">
    <citation type="journal article" date="2016" name="Nat. Commun.">
        <title>Thousands of microbial genomes shed light on interconnected biogeochemical processes in an aquifer system.</title>
        <authorList>
            <person name="Anantharaman K."/>
            <person name="Brown C.T."/>
            <person name="Hug L.A."/>
            <person name="Sharon I."/>
            <person name="Castelle C.J."/>
            <person name="Probst A.J."/>
            <person name="Thomas B.C."/>
            <person name="Singh A."/>
            <person name="Wilkins M.J."/>
            <person name="Karaoz U."/>
            <person name="Brodie E.L."/>
            <person name="Williams K.H."/>
            <person name="Hubbard S.S."/>
            <person name="Banfield J.F."/>
        </authorList>
    </citation>
    <scope>NUCLEOTIDE SEQUENCE [LARGE SCALE GENOMIC DNA]</scope>
</reference>
<dbReference type="GO" id="GO:0046872">
    <property type="term" value="F:metal ion binding"/>
    <property type="evidence" value="ECO:0007669"/>
    <property type="project" value="UniProtKB-KW"/>
</dbReference>
<evidence type="ECO:0000259" key="2">
    <source>
        <dbReference type="PROSITE" id="PS50846"/>
    </source>
</evidence>
<proteinExistence type="predicted"/>
<name>A0A1G2PTL4_9BACT</name>
<dbReference type="EMBL" id="MHSW01000019">
    <property type="protein sequence ID" value="OHA51674.1"/>
    <property type="molecule type" value="Genomic_DNA"/>
</dbReference>
<protein>
    <recommendedName>
        <fullName evidence="2">HMA domain-containing protein</fullName>
    </recommendedName>
</protein>
<feature type="domain" description="HMA" evidence="2">
    <location>
        <begin position="16"/>
        <end position="82"/>
    </location>
</feature>
<dbReference type="Proteomes" id="UP000176951">
    <property type="component" value="Unassembled WGS sequence"/>
</dbReference>
<comment type="caution">
    <text evidence="3">The sequence shown here is derived from an EMBL/GenBank/DDBJ whole genome shotgun (WGS) entry which is preliminary data.</text>
</comment>
<dbReference type="PROSITE" id="PS50846">
    <property type="entry name" value="HMA_2"/>
    <property type="match status" value="1"/>
</dbReference>
<dbReference type="PANTHER" id="PTHR46594:SF6">
    <property type="entry name" value="COPPER-TRANSPORTING ATPASE RAN1"/>
    <property type="match status" value="1"/>
</dbReference>
<dbReference type="PROSITE" id="PS01047">
    <property type="entry name" value="HMA_1"/>
    <property type="match status" value="1"/>
</dbReference>
<dbReference type="InterPro" id="IPR036163">
    <property type="entry name" value="HMA_dom_sf"/>
</dbReference>
<keyword evidence="1" id="KW-0479">Metal-binding</keyword>
<sequence>MQLLAKLAGNYGMAVVKEKFNITGMHCGACAAGIQMFLSNTDGVKNAFIDYNTKLGEVEYDNEKINQETVVKAVEEVGYGASPAQN</sequence>
<dbReference type="SUPFAM" id="SSF55008">
    <property type="entry name" value="HMA, heavy metal-associated domain"/>
    <property type="match status" value="1"/>
</dbReference>
<dbReference type="InterPro" id="IPR006121">
    <property type="entry name" value="HMA_dom"/>
</dbReference>
<accession>A0A1G2PTL4</accession>
<dbReference type="InterPro" id="IPR017969">
    <property type="entry name" value="Heavy-metal-associated_CS"/>
</dbReference>
<dbReference type="FunFam" id="3.30.70.100:FF:000005">
    <property type="entry name" value="Copper-exporting P-type ATPase A"/>
    <property type="match status" value="1"/>
</dbReference>